<dbReference type="Proteomes" id="UP000218439">
    <property type="component" value="Unassembled WGS sequence"/>
</dbReference>
<gene>
    <name evidence="1" type="ORF">CK621_05860</name>
</gene>
<dbReference type="EMBL" id="NSJE01000007">
    <property type="protein sequence ID" value="PAT43058.1"/>
    <property type="molecule type" value="Genomic_DNA"/>
</dbReference>
<dbReference type="AlphaFoldDB" id="A0A2A2AZ96"/>
<accession>A0A2A2AZ96</accession>
<name>A0A2A2AZ96_9BURK</name>
<sequence length="76" mass="8586">MLDCSSRFVDEILPQQMAAAFGIFVFIQIEVIDSVDGVFKKICNFQSGLYLLDSLDALNTPFAQRLELFMTLFGDK</sequence>
<comment type="caution">
    <text evidence="1">The sequence shown here is derived from an EMBL/GenBank/DDBJ whole genome shotgun (WGS) entry which is preliminary data.</text>
</comment>
<proteinExistence type="predicted"/>
<evidence type="ECO:0000313" key="1">
    <source>
        <dbReference type="EMBL" id="PAT43058.1"/>
    </source>
</evidence>
<reference evidence="1 2" key="1">
    <citation type="submission" date="2017-08" db="EMBL/GenBank/DDBJ databases">
        <title>WGS of Clinical strains of the CDC Group NO-1 linked to zoonotic infections in humans.</title>
        <authorList>
            <person name="Bernier A.-M."/>
            <person name="Bernard K."/>
        </authorList>
    </citation>
    <scope>NUCLEOTIDE SEQUENCE [LARGE SCALE GENOMIC DNA]</scope>
    <source>
        <strain evidence="1 2">NML120219</strain>
    </source>
</reference>
<organism evidence="1 2">
    <name type="scientific">Vandammella animalimorsus</name>
    <dbReference type="NCBI Taxonomy" id="2029117"/>
    <lineage>
        <taxon>Bacteria</taxon>
        <taxon>Pseudomonadati</taxon>
        <taxon>Pseudomonadota</taxon>
        <taxon>Betaproteobacteria</taxon>
        <taxon>Burkholderiales</taxon>
        <taxon>Comamonadaceae</taxon>
        <taxon>Vandammella</taxon>
    </lineage>
</organism>
<evidence type="ECO:0000313" key="2">
    <source>
        <dbReference type="Proteomes" id="UP000218439"/>
    </source>
</evidence>
<protein>
    <submittedName>
        <fullName evidence="1">Uncharacterized protein</fullName>
    </submittedName>
</protein>